<dbReference type="SMART" id="SM00382">
    <property type="entry name" value="AAA"/>
    <property type="match status" value="1"/>
</dbReference>
<organism evidence="10 11">
    <name type="scientific">Sabulicella glaciei</name>
    <dbReference type="NCBI Taxonomy" id="2984948"/>
    <lineage>
        <taxon>Bacteria</taxon>
        <taxon>Pseudomonadati</taxon>
        <taxon>Pseudomonadota</taxon>
        <taxon>Alphaproteobacteria</taxon>
        <taxon>Acetobacterales</taxon>
        <taxon>Acetobacteraceae</taxon>
        <taxon>Sabulicella</taxon>
    </lineage>
</organism>
<dbReference type="PROSITE" id="PS50893">
    <property type="entry name" value="ABC_TRANSPORTER_2"/>
    <property type="match status" value="1"/>
</dbReference>
<feature type="domain" description="ABC transmembrane type-1" evidence="9">
    <location>
        <begin position="17"/>
        <end position="257"/>
    </location>
</feature>
<dbReference type="InterPro" id="IPR003439">
    <property type="entry name" value="ABC_transporter-like_ATP-bd"/>
</dbReference>
<feature type="transmembrane region" description="Helical" evidence="7">
    <location>
        <begin position="17"/>
        <end position="39"/>
    </location>
</feature>
<evidence type="ECO:0000313" key="10">
    <source>
        <dbReference type="EMBL" id="MCW8085423.1"/>
    </source>
</evidence>
<comment type="subcellular location">
    <subcellularLocation>
        <location evidence="1">Cell membrane</location>
        <topology evidence="1">Multi-pass membrane protein</topology>
    </subcellularLocation>
</comment>
<evidence type="ECO:0000256" key="3">
    <source>
        <dbReference type="ARBA" id="ARBA00022741"/>
    </source>
</evidence>
<accession>A0ABT3NTD4</accession>
<dbReference type="SUPFAM" id="SSF90123">
    <property type="entry name" value="ABC transporter transmembrane region"/>
    <property type="match status" value="1"/>
</dbReference>
<dbReference type="InterPro" id="IPR014223">
    <property type="entry name" value="ABC_CydC/D"/>
</dbReference>
<evidence type="ECO:0000259" key="9">
    <source>
        <dbReference type="PROSITE" id="PS50929"/>
    </source>
</evidence>
<reference evidence="10 11" key="1">
    <citation type="submission" date="2022-10" db="EMBL/GenBank/DDBJ databases">
        <title>Roseococcus glaciei nov., sp. nov., isolated from glacier.</title>
        <authorList>
            <person name="Liu Q."/>
            <person name="Xin Y.-H."/>
        </authorList>
    </citation>
    <scope>NUCLEOTIDE SEQUENCE [LARGE SCALE GENOMIC DNA]</scope>
    <source>
        <strain evidence="10 11">MDT2-1-1</strain>
    </source>
</reference>
<dbReference type="PANTHER" id="PTHR24221:SF654">
    <property type="entry name" value="ATP-BINDING CASSETTE SUB-FAMILY B MEMBER 6"/>
    <property type="match status" value="1"/>
</dbReference>
<evidence type="ECO:0000256" key="7">
    <source>
        <dbReference type="SAM" id="Phobius"/>
    </source>
</evidence>
<dbReference type="InterPro" id="IPR017871">
    <property type="entry name" value="ABC_transporter-like_CS"/>
</dbReference>
<dbReference type="InterPro" id="IPR027417">
    <property type="entry name" value="P-loop_NTPase"/>
</dbReference>
<name>A0ABT3NTD4_9PROT</name>
<feature type="transmembrane region" description="Helical" evidence="7">
    <location>
        <begin position="235"/>
        <end position="259"/>
    </location>
</feature>
<keyword evidence="5 7" id="KW-1133">Transmembrane helix</keyword>
<dbReference type="NCBIfam" id="TIGR02868">
    <property type="entry name" value="CydC"/>
    <property type="match status" value="1"/>
</dbReference>
<dbReference type="EMBL" id="JAPFQI010000003">
    <property type="protein sequence ID" value="MCW8085423.1"/>
    <property type="molecule type" value="Genomic_DNA"/>
</dbReference>
<gene>
    <name evidence="10" type="primary">cydC</name>
    <name evidence="10" type="ORF">OF850_07280</name>
</gene>
<evidence type="ECO:0000259" key="8">
    <source>
        <dbReference type="PROSITE" id="PS50893"/>
    </source>
</evidence>
<feature type="transmembrane region" description="Helical" evidence="7">
    <location>
        <begin position="45"/>
        <end position="65"/>
    </location>
</feature>
<dbReference type="Gene3D" id="3.40.50.300">
    <property type="entry name" value="P-loop containing nucleotide triphosphate hydrolases"/>
    <property type="match status" value="1"/>
</dbReference>
<sequence length="542" mass="55552">MWADLARVLRLWAPRRAALAGALLVAMASALTGLAILALAGQGVAAGLAGAGAAALLALRPLVLLRPALRWLERYASHAAAFRALADTRVWFFRRLAERMPGGIGHRGGGDLLGRLIGDVDALDRLYLAALVPGAAALAALLAIAALLGAAPGLLALVALPLVVALILPQLLAPRVARAATEAAEARGALRAAATDPLAGMEDLLAAGAEERAQARLAEADRRMMAAQRRLARRGALAGALGMLLGQAALLGALGWGLAGGAPPLALLAVLLAAAFAEPLSLLPRAGAALAFAGAGARRLFEAADTPPPVSTPAGPAPEPADATLALEGVEFAWTPGRPVLRGASFMLKPGERVAILGPSGSGKSSLAALLQRLRDPDSGRITLGGVDLALLPPEEVRRRITVLSQHARIFDDTVAANLRIAAPDAPEAALWRALAKAGLARKVEGLPHGLDTRCGEGGTLLSGGEARRLALARALLPAAPILVLDEPTAGLDAETERAFLQTLAAAAEGRSLLLLSHRLAGVEQLHRAYRWVDGVLLEAPA</sequence>
<evidence type="ECO:0000313" key="11">
    <source>
        <dbReference type="Proteomes" id="UP001526430"/>
    </source>
</evidence>
<protein>
    <submittedName>
        <fullName evidence="10">Thiol reductant ABC exporter subunit CydC</fullName>
    </submittedName>
</protein>
<keyword evidence="2 7" id="KW-0812">Transmembrane</keyword>
<dbReference type="RefSeq" id="WP_301589316.1">
    <property type="nucleotide sequence ID" value="NZ_JAPFQI010000003.1"/>
</dbReference>
<proteinExistence type="predicted"/>
<dbReference type="PANTHER" id="PTHR24221">
    <property type="entry name" value="ATP-BINDING CASSETTE SUB-FAMILY B"/>
    <property type="match status" value="1"/>
</dbReference>
<keyword evidence="3" id="KW-0547">Nucleotide-binding</keyword>
<evidence type="ECO:0000256" key="4">
    <source>
        <dbReference type="ARBA" id="ARBA00022840"/>
    </source>
</evidence>
<feature type="domain" description="ABC transporter" evidence="8">
    <location>
        <begin position="325"/>
        <end position="542"/>
    </location>
</feature>
<dbReference type="PROSITE" id="PS00211">
    <property type="entry name" value="ABC_TRANSPORTER_1"/>
    <property type="match status" value="1"/>
</dbReference>
<dbReference type="Pfam" id="PF00005">
    <property type="entry name" value="ABC_tran"/>
    <property type="match status" value="1"/>
</dbReference>
<evidence type="ECO:0000256" key="1">
    <source>
        <dbReference type="ARBA" id="ARBA00004651"/>
    </source>
</evidence>
<evidence type="ECO:0000256" key="2">
    <source>
        <dbReference type="ARBA" id="ARBA00022692"/>
    </source>
</evidence>
<keyword evidence="6 7" id="KW-0472">Membrane</keyword>
<keyword evidence="11" id="KW-1185">Reference proteome</keyword>
<dbReference type="PROSITE" id="PS50929">
    <property type="entry name" value="ABC_TM1F"/>
    <property type="match status" value="1"/>
</dbReference>
<evidence type="ECO:0000256" key="5">
    <source>
        <dbReference type="ARBA" id="ARBA00022989"/>
    </source>
</evidence>
<dbReference type="Gene3D" id="1.20.1560.10">
    <property type="entry name" value="ABC transporter type 1, transmembrane domain"/>
    <property type="match status" value="1"/>
</dbReference>
<dbReference type="InterPro" id="IPR039421">
    <property type="entry name" value="Type_1_exporter"/>
</dbReference>
<feature type="transmembrane region" description="Helical" evidence="7">
    <location>
        <begin position="154"/>
        <end position="173"/>
    </location>
</feature>
<feature type="transmembrane region" description="Helical" evidence="7">
    <location>
        <begin position="126"/>
        <end position="148"/>
    </location>
</feature>
<keyword evidence="4" id="KW-0067">ATP-binding</keyword>
<dbReference type="InterPro" id="IPR003593">
    <property type="entry name" value="AAA+_ATPase"/>
</dbReference>
<dbReference type="InterPro" id="IPR011527">
    <property type="entry name" value="ABC1_TM_dom"/>
</dbReference>
<evidence type="ECO:0000256" key="6">
    <source>
        <dbReference type="ARBA" id="ARBA00023136"/>
    </source>
</evidence>
<comment type="caution">
    <text evidence="10">The sequence shown here is derived from an EMBL/GenBank/DDBJ whole genome shotgun (WGS) entry which is preliminary data.</text>
</comment>
<dbReference type="Proteomes" id="UP001526430">
    <property type="component" value="Unassembled WGS sequence"/>
</dbReference>
<dbReference type="InterPro" id="IPR036640">
    <property type="entry name" value="ABC1_TM_sf"/>
</dbReference>
<dbReference type="SUPFAM" id="SSF52540">
    <property type="entry name" value="P-loop containing nucleoside triphosphate hydrolases"/>
    <property type="match status" value="1"/>
</dbReference>